<evidence type="ECO:0000256" key="1">
    <source>
        <dbReference type="ARBA" id="ARBA00004123"/>
    </source>
</evidence>
<dbReference type="AlphaFoldDB" id="E9GYC5"/>
<keyword evidence="8" id="KW-0675">Receptor</keyword>
<dbReference type="EMBL" id="GL732574">
    <property type="protein sequence ID" value="EFX75576.1"/>
    <property type="molecule type" value="Genomic_DNA"/>
</dbReference>
<dbReference type="OrthoDB" id="9996608at2759"/>
<keyword evidence="4" id="KW-0862">Zinc</keyword>
<dbReference type="Pfam" id="PF00105">
    <property type="entry name" value="zf-C4"/>
    <property type="match status" value="1"/>
</dbReference>
<dbReference type="Proteomes" id="UP000000305">
    <property type="component" value="Unassembled WGS sequence"/>
</dbReference>
<dbReference type="GO" id="GO:0043565">
    <property type="term" value="F:sequence-specific DNA binding"/>
    <property type="evidence" value="ECO:0007669"/>
    <property type="project" value="InterPro"/>
</dbReference>
<evidence type="ECO:0000256" key="6">
    <source>
        <dbReference type="ARBA" id="ARBA00023125"/>
    </source>
</evidence>
<dbReference type="STRING" id="6669.E9GYC5"/>
<dbReference type="GO" id="GO:0005634">
    <property type="term" value="C:nucleus"/>
    <property type="evidence" value="ECO:0007669"/>
    <property type="project" value="UniProtKB-SubCell"/>
</dbReference>
<protein>
    <recommendedName>
        <fullName evidence="11">Nuclear receptor domain-containing protein</fullName>
    </recommendedName>
</protein>
<keyword evidence="3" id="KW-0863">Zinc-finger</keyword>
<dbReference type="GO" id="GO:0008270">
    <property type="term" value="F:zinc ion binding"/>
    <property type="evidence" value="ECO:0007669"/>
    <property type="project" value="UniProtKB-KW"/>
</dbReference>
<accession>E9GYC5</accession>
<dbReference type="eggNOG" id="KOG3575">
    <property type="taxonomic scope" value="Eukaryota"/>
</dbReference>
<keyword evidence="13" id="KW-1185">Reference proteome</keyword>
<dbReference type="PhylomeDB" id="E9GYC5"/>
<evidence type="ECO:0000256" key="8">
    <source>
        <dbReference type="ARBA" id="ARBA00023170"/>
    </source>
</evidence>
<evidence type="ECO:0000256" key="10">
    <source>
        <dbReference type="SAM" id="MobiDB-lite"/>
    </source>
</evidence>
<dbReference type="InterPro" id="IPR013088">
    <property type="entry name" value="Znf_NHR/GATA"/>
</dbReference>
<dbReference type="InterPro" id="IPR016355">
    <property type="entry name" value="NR5-like"/>
</dbReference>
<dbReference type="KEGG" id="dpx:DAPPUDRAFT_250334"/>
<keyword evidence="2" id="KW-0479">Metal-binding</keyword>
<comment type="subcellular location">
    <subcellularLocation>
        <location evidence="1">Nucleus</location>
    </subcellularLocation>
</comment>
<feature type="region of interest" description="Disordered" evidence="10">
    <location>
        <begin position="1"/>
        <end position="28"/>
    </location>
</feature>
<dbReference type="PROSITE" id="PS51030">
    <property type="entry name" value="NUCLEAR_REC_DBD_2"/>
    <property type="match status" value="1"/>
</dbReference>
<dbReference type="PANTHER" id="PTHR24086">
    <property type="entry name" value="NUCLEAR RECEPTOR SUBFAMILY 5 GROUP A"/>
    <property type="match status" value="1"/>
</dbReference>
<sequence>MEISQQKLGSEHFEKEKDETEEGKETQQQERCLVCFDIALNYVTYGARTCGNCAAFFKTTIDESRNFVCFYSNNCNSSHEYRCEFPNTSCKSCRFQQYLKIGMKKKV</sequence>
<evidence type="ECO:0000313" key="13">
    <source>
        <dbReference type="Proteomes" id="UP000000305"/>
    </source>
</evidence>
<evidence type="ECO:0000259" key="11">
    <source>
        <dbReference type="PROSITE" id="PS51030"/>
    </source>
</evidence>
<evidence type="ECO:0000256" key="9">
    <source>
        <dbReference type="ARBA" id="ARBA00023242"/>
    </source>
</evidence>
<reference evidence="12 13" key="1">
    <citation type="journal article" date="2011" name="Science">
        <title>The ecoresponsive genome of Daphnia pulex.</title>
        <authorList>
            <person name="Colbourne J.K."/>
            <person name="Pfrender M.E."/>
            <person name="Gilbert D."/>
            <person name="Thomas W.K."/>
            <person name="Tucker A."/>
            <person name="Oakley T.H."/>
            <person name="Tokishita S."/>
            <person name="Aerts A."/>
            <person name="Arnold G.J."/>
            <person name="Basu M.K."/>
            <person name="Bauer D.J."/>
            <person name="Caceres C.E."/>
            <person name="Carmel L."/>
            <person name="Casola C."/>
            <person name="Choi J.H."/>
            <person name="Detter J.C."/>
            <person name="Dong Q."/>
            <person name="Dusheyko S."/>
            <person name="Eads B.D."/>
            <person name="Frohlich T."/>
            <person name="Geiler-Samerotte K.A."/>
            <person name="Gerlach D."/>
            <person name="Hatcher P."/>
            <person name="Jogdeo S."/>
            <person name="Krijgsveld J."/>
            <person name="Kriventseva E.V."/>
            <person name="Kultz D."/>
            <person name="Laforsch C."/>
            <person name="Lindquist E."/>
            <person name="Lopez J."/>
            <person name="Manak J.R."/>
            <person name="Muller J."/>
            <person name="Pangilinan J."/>
            <person name="Patwardhan R.P."/>
            <person name="Pitluck S."/>
            <person name="Pritham E.J."/>
            <person name="Rechtsteiner A."/>
            <person name="Rho M."/>
            <person name="Rogozin I.B."/>
            <person name="Sakarya O."/>
            <person name="Salamov A."/>
            <person name="Schaack S."/>
            <person name="Shapiro H."/>
            <person name="Shiga Y."/>
            <person name="Skalitzky C."/>
            <person name="Smith Z."/>
            <person name="Souvorov A."/>
            <person name="Sung W."/>
            <person name="Tang Z."/>
            <person name="Tsuchiya D."/>
            <person name="Tu H."/>
            <person name="Vos H."/>
            <person name="Wang M."/>
            <person name="Wolf Y.I."/>
            <person name="Yamagata H."/>
            <person name="Yamada T."/>
            <person name="Ye Y."/>
            <person name="Shaw J.R."/>
            <person name="Andrews J."/>
            <person name="Crease T.J."/>
            <person name="Tang H."/>
            <person name="Lucas S.M."/>
            <person name="Robertson H.M."/>
            <person name="Bork P."/>
            <person name="Koonin E.V."/>
            <person name="Zdobnov E.M."/>
            <person name="Grigoriev I.V."/>
            <person name="Lynch M."/>
            <person name="Boore J.L."/>
        </authorList>
    </citation>
    <scope>NUCLEOTIDE SEQUENCE [LARGE SCALE GENOMIC DNA]</scope>
</reference>
<name>E9GYC5_DAPPU</name>
<dbReference type="SMART" id="SM00399">
    <property type="entry name" value="ZnF_C4"/>
    <property type="match status" value="1"/>
</dbReference>
<dbReference type="SUPFAM" id="SSF57716">
    <property type="entry name" value="Glucocorticoid receptor-like (DNA-binding domain)"/>
    <property type="match status" value="1"/>
</dbReference>
<dbReference type="GO" id="GO:0004879">
    <property type="term" value="F:nuclear receptor activity"/>
    <property type="evidence" value="ECO:0007669"/>
    <property type="project" value="InterPro"/>
</dbReference>
<gene>
    <name evidence="12" type="ORF">DAPPUDRAFT_250334</name>
</gene>
<dbReference type="Gene3D" id="3.30.50.10">
    <property type="entry name" value="Erythroid Transcription Factor GATA-1, subunit A"/>
    <property type="match status" value="1"/>
</dbReference>
<proteinExistence type="predicted"/>
<keyword evidence="6" id="KW-0238">DNA-binding</keyword>
<dbReference type="InParanoid" id="E9GYC5"/>
<evidence type="ECO:0000256" key="4">
    <source>
        <dbReference type="ARBA" id="ARBA00022833"/>
    </source>
</evidence>
<keyword evidence="9" id="KW-0539">Nucleus</keyword>
<evidence type="ECO:0000256" key="3">
    <source>
        <dbReference type="ARBA" id="ARBA00022771"/>
    </source>
</evidence>
<evidence type="ECO:0000256" key="5">
    <source>
        <dbReference type="ARBA" id="ARBA00023015"/>
    </source>
</evidence>
<dbReference type="InterPro" id="IPR001628">
    <property type="entry name" value="Znf_hrmn_rcpt"/>
</dbReference>
<dbReference type="HOGENOM" id="CLU_2212570_0_0_1"/>
<evidence type="ECO:0000256" key="2">
    <source>
        <dbReference type="ARBA" id="ARBA00022723"/>
    </source>
</evidence>
<feature type="domain" description="Nuclear receptor" evidence="11">
    <location>
        <begin position="29"/>
        <end position="107"/>
    </location>
</feature>
<keyword evidence="7" id="KW-0804">Transcription</keyword>
<evidence type="ECO:0000313" key="12">
    <source>
        <dbReference type="EMBL" id="EFX75576.1"/>
    </source>
</evidence>
<keyword evidence="5" id="KW-0805">Transcription regulation</keyword>
<organism evidence="12 13">
    <name type="scientific">Daphnia pulex</name>
    <name type="common">Water flea</name>
    <dbReference type="NCBI Taxonomy" id="6669"/>
    <lineage>
        <taxon>Eukaryota</taxon>
        <taxon>Metazoa</taxon>
        <taxon>Ecdysozoa</taxon>
        <taxon>Arthropoda</taxon>
        <taxon>Crustacea</taxon>
        <taxon>Branchiopoda</taxon>
        <taxon>Diplostraca</taxon>
        <taxon>Cladocera</taxon>
        <taxon>Anomopoda</taxon>
        <taxon>Daphniidae</taxon>
        <taxon>Daphnia</taxon>
    </lineage>
</organism>
<evidence type="ECO:0000256" key="7">
    <source>
        <dbReference type="ARBA" id="ARBA00023163"/>
    </source>
</evidence>
<feature type="compositionally biased region" description="Basic and acidic residues" evidence="10">
    <location>
        <begin position="9"/>
        <end position="28"/>
    </location>
</feature>